<feature type="compositionally biased region" description="Basic residues" evidence="1">
    <location>
        <begin position="164"/>
        <end position="176"/>
    </location>
</feature>
<dbReference type="Proteomes" id="UP000245771">
    <property type="component" value="Unassembled WGS sequence"/>
</dbReference>
<accession>A0A316V9C4</accession>
<evidence type="ECO:0000313" key="3">
    <source>
        <dbReference type="EMBL" id="PWN33844.1"/>
    </source>
</evidence>
<evidence type="ECO:0000259" key="2">
    <source>
        <dbReference type="PROSITE" id="PS50097"/>
    </source>
</evidence>
<feature type="region of interest" description="Disordered" evidence="1">
    <location>
        <begin position="1"/>
        <end position="22"/>
    </location>
</feature>
<feature type="compositionally biased region" description="Low complexity" evidence="1">
    <location>
        <begin position="842"/>
        <end position="865"/>
    </location>
</feature>
<feature type="compositionally biased region" description="Polar residues" evidence="1">
    <location>
        <begin position="7"/>
        <end position="22"/>
    </location>
</feature>
<dbReference type="InterPro" id="IPR036859">
    <property type="entry name" value="CAP-Gly_dom_sf"/>
</dbReference>
<name>A0A316V9C4_9BASI</name>
<dbReference type="SUPFAM" id="SSF74924">
    <property type="entry name" value="Cap-Gly domain"/>
    <property type="match status" value="1"/>
</dbReference>
<dbReference type="AlphaFoldDB" id="A0A316V9C4"/>
<dbReference type="PANTHER" id="PTHR22427:SF7">
    <property type="entry name" value="GH15728P"/>
    <property type="match status" value="1"/>
</dbReference>
<dbReference type="InterPro" id="IPR011333">
    <property type="entry name" value="SKP1/BTB/POZ_sf"/>
</dbReference>
<sequence length="1201" mass="130677">MAPIRNAGQSKARTSTLSQKLPELQPNSTLACQVQATNAWRRDLRSLLNHASDRFADVCWTFKPEDVEENDDMAESSSGHINFAALHRSQTPPSSVSHGSIFEETTTIWAHKALLYARASNSFQARYLQLRTPADNLGAIASSSTISLPVVRAPSPTRSTVSRRSSRSVASKRKTVRGPAPPSSFRASANPSVVAESDTEDEGDRSIHRRRSNSSVDSFHIGRPLSRRNLQPNSSSSSAYGSSTTEDDALSVISGTSTVRAPMNLSDISPAFFEATLEYLYTAEESVVEVFEFLFEDRVGPQDGVEKRLDKLRQDLVFMWRSRLYSDIEIVLGQDHVKNIPDAQASVLSLNIDDATDEEEIASFSAHRMILASRSPYFASLLLSPYADTNNRVVSLPSPPFTPAAMHFTLGFIYTGTLFFSNRTFDLSTAFQLWLAGSYLQIETLQSLISSLIAQDFCHGFSCSPPCKTCTKRVPRTLSFVSRPDVNDLHLHSLAQSAITGEHFGTYWSKEVGNLDYAVRGSLVSELCAKIDRQPGFIVTTLRQLAIVGARIDVERSTSWVESLRWMCEAVQGHISTVMSESFQDVVCSKEWRDLVDGVGFMNDVLETALTVFLDNIEERTAARNYEVLVGQVLLSEERVPSSDVVMLAEEARNSLIQYIRKRWVNIRSVGGFNDLKRWSLKEISDEIDVSAEDLLLPEEDAGKAARKTVRAVPGRANMQANDGLEKIGRMPAPGSIVDGEREAGPIHLRAAVLNRNAARVSASQGLRASPAQSPSSPSSRTSSITAASSPRSIVSSDERASSQIPPNRQPPPANTASPSLPASRLANRVTERPQHHSSPVATSRTSTTQARATTTTKVSSPSTSRLTSNNTVRSSIASPSDRARKVSAQSAKSISSVATTSGLNREKNATPVRSRVPSTASAISTITLEGQASTPTKRTAKTTGSLVASRIAAMNSKGVVGDQTPAVKKKNEPIGRTVLKERNLPAKEDPDDTIMLDSAPVAQIQKNADKQQSSQFDGIGTKLSFGIPCVIAPTTRNGKVTRIRATVKYIGPVMDAHHSGQPMIGVEVALPLPAGVDENSFDFHDGTYQGHEYYSIGLSSSSSSQDDLRHKPEREARMRRLEAILARPNEDISMNVAEDGDMTVGGDKTVSVSGTYSPLAPSAKRRKDISGIGKSIDEESSSTKVRGLFIRPKDVLWVVV</sequence>
<gene>
    <name evidence="3" type="ORF">FA14DRAFT_161498</name>
</gene>
<feature type="region of interest" description="Disordered" evidence="1">
    <location>
        <begin position="763"/>
        <end position="920"/>
    </location>
</feature>
<evidence type="ECO:0000313" key="4">
    <source>
        <dbReference type="Proteomes" id="UP000245771"/>
    </source>
</evidence>
<feature type="compositionally biased region" description="Low complexity" evidence="1">
    <location>
        <begin position="234"/>
        <end position="243"/>
    </location>
</feature>
<dbReference type="Gene3D" id="3.30.710.10">
    <property type="entry name" value="Potassium Channel Kv1.1, Chain A"/>
    <property type="match status" value="1"/>
</dbReference>
<dbReference type="PANTHER" id="PTHR22427">
    <property type="entry name" value="GH15728P"/>
    <property type="match status" value="1"/>
</dbReference>
<feature type="compositionally biased region" description="Low complexity" evidence="1">
    <location>
        <begin position="769"/>
        <end position="794"/>
    </location>
</feature>
<feature type="compositionally biased region" description="Polar residues" evidence="1">
    <location>
        <begin position="888"/>
        <end position="904"/>
    </location>
</feature>
<protein>
    <recommendedName>
        <fullName evidence="2">BTB domain-containing protein</fullName>
    </recommendedName>
</protein>
<feature type="domain" description="BTB" evidence="2">
    <location>
        <begin position="346"/>
        <end position="422"/>
    </location>
</feature>
<dbReference type="RefSeq" id="XP_025354146.1">
    <property type="nucleotide sequence ID" value="XM_025499144.1"/>
</dbReference>
<proteinExistence type="predicted"/>
<dbReference type="GeneID" id="37020925"/>
<keyword evidence="4" id="KW-1185">Reference proteome</keyword>
<dbReference type="STRING" id="1280837.A0A316V9C4"/>
<dbReference type="EMBL" id="KZ819604">
    <property type="protein sequence ID" value="PWN33844.1"/>
    <property type="molecule type" value="Genomic_DNA"/>
</dbReference>
<reference evidence="3 4" key="1">
    <citation type="journal article" date="2018" name="Mol. Biol. Evol.">
        <title>Broad Genomic Sampling Reveals a Smut Pathogenic Ancestry of the Fungal Clade Ustilaginomycotina.</title>
        <authorList>
            <person name="Kijpornyongpan T."/>
            <person name="Mondo S.J."/>
            <person name="Barry K."/>
            <person name="Sandor L."/>
            <person name="Lee J."/>
            <person name="Lipzen A."/>
            <person name="Pangilinan J."/>
            <person name="LaButti K."/>
            <person name="Hainaut M."/>
            <person name="Henrissat B."/>
            <person name="Grigoriev I.V."/>
            <person name="Spatafora J.W."/>
            <person name="Aime M.C."/>
        </authorList>
    </citation>
    <scope>NUCLEOTIDE SEQUENCE [LARGE SCALE GENOMIC DNA]</scope>
    <source>
        <strain evidence="3 4">MCA 3882</strain>
    </source>
</reference>
<dbReference type="InterPro" id="IPR000210">
    <property type="entry name" value="BTB/POZ_dom"/>
</dbReference>
<dbReference type="InParanoid" id="A0A316V9C4"/>
<dbReference type="CDD" id="cd18186">
    <property type="entry name" value="BTB_POZ_ZBTB_KLHL-like"/>
    <property type="match status" value="1"/>
</dbReference>
<evidence type="ECO:0000256" key="1">
    <source>
        <dbReference type="SAM" id="MobiDB-lite"/>
    </source>
</evidence>
<dbReference type="Pfam" id="PF00651">
    <property type="entry name" value="BTB"/>
    <property type="match status" value="1"/>
</dbReference>
<dbReference type="PROSITE" id="PS50097">
    <property type="entry name" value="BTB"/>
    <property type="match status" value="1"/>
</dbReference>
<feature type="compositionally biased region" description="Polar residues" evidence="1">
    <location>
        <begin position="866"/>
        <end position="879"/>
    </location>
</feature>
<dbReference type="OrthoDB" id="2130750at2759"/>
<dbReference type="SUPFAM" id="SSF54695">
    <property type="entry name" value="POZ domain"/>
    <property type="match status" value="1"/>
</dbReference>
<feature type="compositionally biased region" description="Low complexity" evidence="1">
    <location>
        <begin position="152"/>
        <end position="163"/>
    </location>
</feature>
<feature type="region of interest" description="Disordered" evidence="1">
    <location>
        <begin position="151"/>
        <end position="247"/>
    </location>
</feature>
<organism evidence="3 4">
    <name type="scientific">Meira miltonrushii</name>
    <dbReference type="NCBI Taxonomy" id="1280837"/>
    <lineage>
        <taxon>Eukaryota</taxon>
        <taxon>Fungi</taxon>
        <taxon>Dikarya</taxon>
        <taxon>Basidiomycota</taxon>
        <taxon>Ustilaginomycotina</taxon>
        <taxon>Exobasidiomycetes</taxon>
        <taxon>Exobasidiales</taxon>
        <taxon>Brachybasidiaceae</taxon>
        <taxon>Meira</taxon>
    </lineage>
</organism>
<dbReference type="SMART" id="SM00225">
    <property type="entry name" value="BTB"/>
    <property type="match status" value="1"/>
</dbReference>